<feature type="region of interest" description="Disordered" evidence="2">
    <location>
        <begin position="143"/>
        <end position="169"/>
    </location>
</feature>
<feature type="coiled-coil region" evidence="1">
    <location>
        <begin position="750"/>
        <end position="851"/>
    </location>
</feature>
<keyword evidence="5" id="KW-1185">Reference proteome</keyword>
<dbReference type="OrthoDB" id="74178at2759"/>
<feature type="compositionally biased region" description="Acidic residues" evidence="2">
    <location>
        <begin position="145"/>
        <end position="161"/>
    </location>
</feature>
<evidence type="ECO:0000256" key="2">
    <source>
        <dbReference type="SAM" id="MobiDB-lite"/>
    </source>
</evidence>
<feature type="region of interest" description="Disordered" evidence="2">
    <location>
        <begin position="312"/>
        <end position="440"/>
    </location>
</feature>
<feature type="region of interest" description="Disordered" evidence="2">
    <location>
        <begin position="213"/>
        <end position="254"/>
    </location>
</feature>
<sequence length="1039" mass="117124">MGPSSTAGESRLPRRPPFPARALPRSHPSPLVPFLARALPCWKGMSRFIPWSFHLVIEAFSSENSLSKKSERKRKARASRANLVEFLEWHAQEAFSIGCDQSPSGLGLPQCSCYSMSWLQASGIASFAKNALKEAQKTLDKALDITEDDEQENSTEDGVDEQENHKEDIPVTESETENFFTSFGLADKNKASNRLTASSIWGSFAGSFFETPAIPEEKPKHDDLRKNPEAVINAEPKTSQSDVELESGSEVTVGSSAWATASDRGSLTNSGNGNLIVSGSGSLTVSGSESVHSCPSSHTVVDDGFIHCSLNDESENEEENEDDRATPENLPEDHSLASSDERSYDFPKVESGHTSPGPMSGDDGETGTGTSSDIEVISSPSLDLGNGTHSTTALLSPTPMRVSSVPAKRSSCGKPIQSGHRRQASDTSSVNSEPQFGDMERLRRKAQELEVKEAKWKSLHSQWKSDMEEMQSKRDETERLLEQAVLEKKHIMETYQETQKNVQNLRAKLSEKETVVTQLRADTDKLSKEQQNLSGVIKKLRLKEKQTDGLLTAEKEKTARLKSDMEDLQARLKAKEEGESEHVDVLRHLSGSVQRLEKELAERESELEYAKDRAESLNHALEQAYKENSDLRREMSKKDAEVMQASYSSEARWQQSLEEEKKKEMMEKEALKTQIEELRRNLQLTQEEAQLREESWRKEVHDLNLRLEESESRVQILTQDLGAATRPLLKQIETLQTQLSSSTAGWDQIEKSLQDDLKESQHRMQMALEKQRSSDQRYMEISAQLSQLELQVRMEETEKQKLGAQVKSLSQQLEFFKSKHEKEKEEWEDSREKLSEELAGLSSANRTLEHLLQVERAALEAEKRRSSSLLRTQEGMKEDTGNQPPSPTETLRSSPTPSLARLSSICSSDHPWPSSVVEDFDVIHGSSTMWEMLQAQLKLKDGELQELERARRAYEGMRDAMSQEIVGLSSENEALKMDRERLQHLTTLYQDIQEKYNALLQMYGEKVEENEELRLDLQDVKEMYKSQIEQLVNGKGAKK</sequence>
<feature type="compositionally biased region" description="Polar residues" evidence="2">
    <location>
        <begin position="888"/>
        <end position="897"/>
    </location>
</feature>
<feature type="coiled-coil region" evidence="1">
    <location>
        <begin position="930"/>
        <end position="964"/>
    </location>
</feature>
<dbReference type="EMBL" id="LR900957">
    <property type="protein sequence ID" value="CAD7247392.1"/>
    <property type="molecule type" value="Genomic_DNA"/>
</dbReference>
<proteinExistence type="predicted"/>
<dbReference type="InterPro" id="IPR022091">
    <property type="entry name" value="TMF_TATA-bd"/>
</dbReference>
<gene>
    <name evidence="4" type="ORF">DSTB1V02_LOCUS7223</name>
</gene>
<dbReference type="Pfam" id="PF12325">
    <property type="entry name" value="TMF_TATA_bd"/>
    <property type="match status" value="1"/>
</dbReference>
<feature type="compositionally biased region" description="Basic and acidic residues" evidence="2">
    <location>
        <begin position="323"/>
        <end position="351"/>
    </location>
</feature>
<evidence type="ECO:0000313" key="5">
    <source>
        <dbReference type="Proteomes" id="UP000677054"/>
    </source>
</evidence>
<dbReference type="GO" id="GO:0005794">
    <property type="term" value="C:Golgi apparatus"/>
    <property type="evidence" value="ECO:0007669"/>
    <property type="project" value="TreeGrafter"/>
</dbReference>
<feature type="compositionally biased region" description="Acidic residues" evidence="2">
    <location>
        <begin position="312"/>
        <end position="322"/>
    </location>
</feature>
<dbReference type="PANTHER" id="PTHR46515:SF1">
    <property type="entry name" value="TATA ELEMENT MODULATORY FACTOR"/>
    <property type="match status" value="1"/>
</dbReference>
<feature type="compositionally biased region" description="Basic and acidic residues" evidence="2">
    <location>
        <begin position="628"/>
        <end position="641"/>
    </location>
</feature>
<feature type="region of interest" description="Disordered" evidence="2">
    <location>
        <begin position="1"/>
        <end position="24"/>
    </location>
</feature>
<feature type="region of interest" description="Disordered" evidence="2">
    <location>
        <begin position="862"/>
        <end position="902"/>
    </location>
</feature>
<feature type="compositionally biased region" description="Polar residues" evidence="2">
    <location>
        <begin position="425"/>
        <end position="434"/>
    </location>
</feature>
<feature type="domain" description="TATA element modulatory factor 1 TATA binding" evidence="3">
    <location>
        <begin position="926"/>
        <end position="1031"/>
    </location>
</feature>
<feature type="coiled-coil region" evidence="1">
    <location>
        <begin position="1003"/>
        <end position="1030"/>
    </location>
</feature>
<dbReference type="AlphaFoldDB" id="A0A7R8XBR9"/>
<reference evidence="4" key="1">
    <citation type="submission" date="2020-11" db="EMBL/GenBank/DDBJ databases">
        <authorList>
            <person name="Tran Van P."/>
        </authorList>
    </citation>
    <scope>NUCLEOTIDE SEQUENCE</scope>
</reference>
<keyword evidence="1" id="KW-0175">Coiled coil</keyword>
<dbReference type="InterPro" id="IPR052602">
    <property type="entry name" value="Growth_transcription_reg"/>
</dbReference>
<dbReference type="Proteomes" id="UP000677054">
    <property type="component" value="Unassembled WGS sequence"/>
</dbReference>
<name>A0A7R8XBR9_9CRUS</name>
<evidence type="ECO:0000313" key="4">
    <source>
        <dbReference type="EMBL" id="CAD7247392.1"/>
    </source>
</evidence>
<accession>A0A7R8XBR9</accession>
<dbReference type="EMBL" id="CAJPEV010001440">
    <property type="protein sequence ID" value="CAG0892666.1"/>
    <property type="molecule type" value="Genomic_DNA"/>
</dbReference>
<organism evidence="4">
    <name type="scientific">Darwinula stevensoni</name>
    <dbReference type="NCBI Taxonomy" id="69355"/>
    <lineage>
        <taxon>Eukaryota</taxon>
        <taxon>Metazoa</taxon>
        <taxon>Ecdysozoa</taxon>
        <taxon>Arthropoda</taxon>
        <taxon>Crustacea</taxon>
        <taxon>Oligostraca</taxon>
        <taxon>Ostracoda</taxon>
        <taxon>Podocopa</taxon>
        <taxon>Podocopida</taxon>
        <taxon>Darwinulocopina</taxon>
        <taxon>Darwinuloidea</taxon>
        <taxon>Darwinulidae</taxon>
        <taxon>Darwinula</taxon>
    </lineage>
</organism>
<dbReference type="PANTHER" id="PTHR46515">
    <property type="entry name" value="TATA ELEMENT MODULATORY FACTOR TMF1"/>
    <property type="match status" value="1"/>
</dbReference>
<evidence type="ECO:0000259" key="3">
    <source>
        <dbReference type="Pfam" id="PF12325"/>
    </source>
</evidence>
<feature type="compositionally biased region" description="Basic and acidic residues" evidence="2">
    <location>
        <begin position="215"/>
        <end position="228"/>
    </location>
</feature>
<feature type="region of interest" description="Disordered" evidence="2">
    <location>
        <begin position="628"/>
        <end position="653"/>
    </location>
</feature>
<protein>
    <recommendedName>
        <fullName evidence="3">TATA element modulatory factor 1 TATA binding domain-containing protein</fullName>
    </recommendedName>
</protein>
<evidence type="ECO:0000256" key="1">
    <source>
        <dbReference type="SAM" id="Coils"/>
    </source>
</evidence>
<dbReference type="GO" id="GO:0005783">
    <property type="term" value="C:endoplasmic reticulum"/>
    <property type="evidence" value="ECO:0007669"/>
    <property type="project" value="TreeGrafter"/>
</dbReference>